<organism evidence="2 3">
    <name type="scientific">Devosia albogilva</name>
    <dbReference type="NCBI Taxonomy" id="429726"/>
    <lineage>
        <taxon>Bacteria</taxon>
        <taxon>Pseudomonadati</taxon>
        <taxon>Pseudomonadota</taxon>
        <taxon>Alphaproteobacteria</taxon>
        <taxon>Hyphomicrobiales</taxon>
        <taxon>Devosiaceae</taxon>
        <taxon>Devosia</taxon>
    </lineage>
</organism>
<protein>
    <submittedName>
        <fullName evidence="2">Uncharacterized protein</fullName>
    </submittedName>
</protein>
<dbReference type="Proteomes" id="UP001597521">
    <property type="component" value="Unassembled WGS sequence"/>
</dbReference>
<feature type="transmembrane region" description="Helical" evidence="1">
    <location>
        <begin position="6"/>
        <end position="25"/>
    </location>
</feature>
<feature type="transmembrane region" description="Helical" evidence="1">
    <location>
        <begin position="137"/>
        <end position="160"/>
    </location>
</feature>
<name>A0ABW5QGJ4_9HYPH</name>
<sequence>MQVIFLAYALGHLGLFVASVVRLLGSRTLSSIPLILVTAGLVYDNVMIALGSAVGAGEQLQNLSVPRYFMHAGSTPLLVLSALGLVRRSGAGWSRGSVISAIAAVVVVALIAFGFWSDMLNLELELSTDDGLVTYSNVNSVPVAPIAVIVLIVAAGVVIWRHGGGPWLLLGALAQVAATVTGDMLAFAGNLGELALLAGFVATDWRIRQPARP</sequence>
<keyword evidence="3" id="KW-1185">Reference proteome</keyword>
<keyword evidence="1" id="KW-0812">Transmembrane</keyword>
<gene>
    <name evidence="2" type="ORF">ACFSX5_02330</name>
</gene>
<keyword evidence="1" id="KW-1133">Transmembrane helix</keyword>
<dbReference type="EMBL" id="JBHUNP010000001">
    <property type="protein sequence ID" value="MFD2646626.1"/>
    <property type="molecule type" value="Genomic_DNA"/>
</dbReference>
<accession>A0ABW5QGJ4</accession>
<reference evidence="3" key="1">
    <citation type="journal article" date="2019" name="Int. J. Syst. Evol. Microbiol.">
        <title>The Global Catalogue of Microorganisms (GCM) 10K type strain sequencing project: providing services to taxonomists for standard genome sequencing and annotation.</title>
        <authorList>
            <consortium name="The Broad Institute Genomics Platform"/>
            <consortium name="The Broad Institute Genome Sequencing Center for Infectious Disease"/>
            <person name="Wu L."/>
            <person name="Ma J."/>
        </authorList>
    </citation>
    <scope>NUCLEOTIDE SEQUENCE [LARGE SCALE GENOMIC DNA]</scope>
    <source>
        <strain evidence="3">CCM 7427</strain>
    </source>
</reference>
<dbReference type="RefSeq" id="WP_386831398.1">
    <property type="nucleotide sequence ID" value="NZ_JBHUNP010000001.1"/>
</dbReference>
<evidence type="ECO:0000313" key="2">
    <source>
        <dbReference type="EMBL" id="MFD2646626.1"/>
    </source>
</evidence>
<proteinExistence type="predicted"/>
<feature type="transmembrane region" description="Helical" evidence="1">
    <location>
        <begin position="98"/>
        <end position="117"/>
    </location>
</feature>
<feature type="transmembrane region" description="Helical" evidence="1">
    <location>
        <begin position="167"/>
        <end position="188"/>
    </location>
</feature>
<comment type="caution">
    <text evidence="2">The sequence shown here is derived from an EMBL/GenBank/DDBJ whole genome shotgun (WGS) entry which is preliminary data.</text>
</comment>
<feature type="transmembrane region" description="Helical" evidence="1">
    <location>
        <begin position="68"/>
        <end position="86"/>
    </location>
</feature>
<keyword evidence="1" id="KW-0472">Membrane</keyword>
<evidence type="ECO:0000256" key="1">
    <source>
        <dbReference type="SAM" id="Phobius"/>
    </source>
</evidence>
<evidence type="ECO:0000313" key="3">
    <source>
        <dbReference type="Proteomes" id="UP001597521"/>
    </source>
</evidence>
<feature type="transmembrane region" description="Helical" evidence="1">
    <location>
        <begin position="32"/>
        <end position="56"/>
    </location>
</feature>